<evidence type="ECO:0000256" key="3">
    <source>
        <dbReference type="ARBA" id="ARBA00005459"/>
    </source>
</evidence>
<evidence type="ECO:0000313" key="8">
    <source>
        <dbReference type="EMBL" id="VEU20194.1"/>
    </source>
</evidence>
<evidence type="ECO:0000256" key="6">
    <source>
        <dbReference type="ARBA" id="ARBA00023242"/>
    </source>
</evidence>
<protein>
    <recommendedName>
        <fullName evidence="4">Damage-regulated import facilitator 1</fullName>
    </recommendedName>
</protein>
<feature type="region of interest" description="Disordered" evidence="7">
    <location>
        <begin position="30"/>
        <end position="80"/>
    </location>
</feature>
<dbReference type="GO" id="GO:0005737">
    <property type="term" value="C:cytoplasm"/>
    <property type="evidence" value="ECO:0007669"/>
    <property type="project" value="UniProtKB-SubCell"/>
</dbReference>
<evidence type="ECO:0000313" key="9">
    <source>
        <dbReference type="Proteomes" id="UP000290900"/>
    </source>
</evidence>
<dbReference type="GO" id="GO:0005634">
    <property type="term" value="C:nucleus"/>
    <property type="evidence" value="ECO:0007669"/>
    <property type="project" value="UniProtKB-SubCell"/>
</dbReference>
<evidence type="ECO:0000256" key="2">
    <source>
        <dbReference type="ARBA" id="ARBA00004496"/>
    </source>
</evidence>
<evidence type="ECO:0000256" key="4">
    <source>
        <dbReference type="ARBA" id="ARBA00021625"/>
    </source>
</evidence>
<keyword evidence="5" id="KW-0963">Cytoplasm</keyword>
<dbReference type="Proteomes" id="UP000290900">
    <property type="component" value="Unassembled WGS sequence"/>
</dbReference>
<accession>A0A448YGW5</accession>
<organism evidence="8 9">
    <name type="scientific">Brettanomyces naardenensis</name>
    <name type="common">Yeast</name>
    <dbReference type="NCBI Taxonomy" id="13370"/>
    <lineage>
        <taxon>Eukaryota</taxon>
        <taxon>Fungi</taxon>
        <taxon>Dikarya</taxon>
        <taxon>Ascomycota</taxon>
        <taxon>Saccharomycotina</taxon>
        <taxon>Pichiomycetes</taxon>
        <taxon>Pichiales</taxon>
        <taxon>Pichiaceae</taxon>
        <taxon>Brettanomyces</taxon>
    </lineage>
</organism>
<keyword evidence="6" id="KW-0539">Nucleus</keyword>
<evidence type="ECO:0000256" key="7">
    <source>
        <dbReference type="SAM" id="MobiDB-lite"/>
    </source>
</evidence>
<dbReference type="AlphaFoldDB" id="A0A448YGW5"/>
<gene>
    <name evidence="8" type="ORF">BRENAR_LOCUS929</name>
</gene>
<reference evidence="8 9" key="1">
    <citation type="submission" date="2018-12" db="EMBL/GenBank/DDBJ databases">
        <authorList>
            <person name="Tiukova I."/>
            <person name="Dainat J."/>
        </authorList>
    </citation>
    <scope>NUCLEOTIDE SEQUENCE [LARGE SCALE GENOMIC DNA]</scope>
</reference>
<comment type="similarity">
    <text evidence="3">Belongs to the DIF1/spd1 family.</text>
</comment>
<evidence type="ECO:0000256" key="1">
    <source>
        <dbReference type="ARBA" id="ARBA00004123"/>
    </source>
</evidence>
<sequence>MTSLPPLAVDGTTDQLRTVGLRIRNSVPKGYQLPKQVKQEEKKSETPVSIKRVPLPSRLQNQPPSLTFANSSSGSSLTMSSSTLSCWEEEINKPERRHMQTLDEIPSIVDNKGIKHNLDEFIIIDDGAETPKDLRQYVQQYGPLSFNDEF</sequence>
<dbReference type="Pfam" id="PF08591">
    <property type="entry name" value="RNR_inhib"/>
    <property type="match status" value="1"/>
</dbReference>
<name>A0A448YGW5_BRENA</name>
<proteinExistence type="inferred from homology"/>
<dbReference type="InterPro" id="IPR013900">
    <property type="entry name" value="RNR_inhibitor"/>
</dbReference>
<dbReference type="InParanoid" id="A0A448YGW5"/>
<feature type="compositionally biased region" description="Polar residues" evidence="7">
    <location>
        <begin position="58"/>
        <end position="70"/>
    </location>
</feature>
<evidence type="ECO:0000256" key="5">
    <source>
        <dbReference type="ARBA" id="ARBA00022490"/>
    </source>
</evidence>
<keyword evidence="9" id="KW-1185">Reference proteome</keyword>
<feature type="compositionally biased region" description="Low complexity" evidence="7">
    <location>
        <begin position="71"/>
        <end position="80"/>
    </location>
</feature>
<comment type="subcellular location">
    <subcellularLocation>
        <location evidence="2">Cytoplasm</location>
    </subcellularLocation>
    <subcellularLocation>
        <location evidence="1">Nucleus</location>
    </subcellularLocation>
</comment>
<dbReference type="OrthoDB" id="4072855at2759"/>
<dbReference type="EMBL" id="CAACVR010000002">
    <property type="protein sequence ID" value="VEU20194.1"/>
    <property type="molecule type" value="Genomic_DNA"/>
</dbReference>